<protein>
    <submittedName>
        <fullName evidence="1">Uncharacterized protein</fullName>
    </submittedName>
</protein>
<proteinExistence type="predicted"/>
<evidence type="ECO:0000313" key="2">
    <source>
        <dbReference type="Proteomes" id="UP000249661"/>
    </source>
</evidence>
<dbReference type="Proteomes" id="UP000249661">
    <property type="component" value="Unassembled WGS sequence"/>
</dbReference>
<evidence type="ECO:0000313" key="1">
    <source>
        <dbReference type="EMBL" id="RAH70370.1"/>
    </source>
</evidence>
<dbReference type="EMBL" id="KZ824955">
    <property type="protein sequence ID" value="RAH70370.1"/>
    <property type="molecule type" value="Genomic_DNA"/>
</dbReference>
<name>A0ACD1H9C7_9EURO</name>
<accession>A0ACD1H9C7</accession>
<gene>
    <name evidence="1" type="ORF">BO66DRAFT_391856</name>
</gene>
<keyword evidence="2" id="KW-1185">Reference proteome</keyword>
<sequence>MVNLGLMYLNGKRDSADEGRAWVESRTGEIVNMDKLSTLELPWARVGPVRDSSAVPQLPARPMVERSVASYCSSYQSLVFPVISKSLFANTLDLAYGPHRYGSDSAKSCIYALLSVVAIFGLENDLGDALDCEAYAIASQSFTVPIINEMTMDGLQALVMLTQHHYFLGDLQSAAVSVSMASRLVFKLGAHARPGPTIYHKSIPECHLRDLFWLCYSFDQDLCLRTGQPPSISGVFCSLDLPTHYAQLQDTNLQHPEQTLAITDAMLPLYPWDLRLSQLKAEIYEALYSATACQRSNSEFFAQIRRLDQALEHWRLSLAPDIRPTLQFSVGMPVDAQLNTQAVMLRLAYYHCVTIIHQATERHHDGPGICSSLSLAIRASRSSLAFLQTALPVVAGECFWVVMFYAITSILTLFRNILRNPRDPAMADLADVLQGVPNLIGKIPIRTLTVGPMIHLRFLNNFATELARLARCAMAKAEREVAASDEHSLP</sequence>
<organism evidence="1 2">
    <name type="scientific">Aspergillus aculeatinus CBS 121060</name>
    <dbReference type="NCBI Taxonomy" id="1448322"/>
    <lineage>
        <taxon>Eukaryota</taxon>
        <taxon>Fungi</taxon>
        <taxon>Dikarya</taxon>
        <taxon>Ascomycota</taxon>
        <taxon>Pezizomycotina</taxon>
        <taxon>Eurotiomycetes</taxon>
        <taxon>Eurotiomycetidae</taxon>
        <taxon>Eurotiales</taxon>
        <taxon>Aspergillaceae</taxon>
        <taxon>Aspergillus</taxon>
        <taxon>Aspergillus subgen. Circumdati</taxon>
    </lineage>
</organism>
<reference evidence="1" key="1">
    <citation type="submission" date="2018-02" db="EMBL/GenBank/DDBJ databases">
        <title>The genomes of Aspergillus section Nigri reveals drivers in fungal speciation.</title>
        <authorList>
            <consortium name="DOE Joint Genome Institute"/>
            <person name="Vesth T.C."/>
            <person name="Nybo J."/>
            <person name="Theobald S."/>
            <person name="Brandl J."/>
            <person name="Frisvad J.C."/>
            <person name="Nielsen K.F."/>
            <person name="Lyhne E.K."/>
            <person name="Kogle M.E."/>
            <person name="Kuo A."/>
            <person name="Riley R."/>
            <person name="Clum A."/>
            <person name="Nolan M."/>
            <person name="Lipzen A."/>
            <person name="Salamov A."/>
            <person name="Henrissat B."/>
            <person name="Wiebenga A."/>
            <person name="De vries R.P."/>
            <person name="Grigoriev I.V."/>
            <person name="Mortensen U.H."/>
            <person name="Andersen M.R."/>
            <person name="Baker S.E."/>
        </authorList>
    </citation>
    <scope>NUCLEOTIDE SEQUENCE</scope>
    <source>
        <strain evidence="1">CBS 121060</strain>
    </source>
</reference>